<keyword evidence="2" id="KW-1185">Reference proteome</keyword>
<organism evidence="1 2">
    <name type="scientific">Avena sativa</name>
    <name type="common">Oat</name>
    <dbReference type="NCBI Taxonomy" id="4498"/>
    <lineage>
        <taxon>Eukaryota</taxon>
        <taxon>Viridiplantae</taxon>
        <taxon>Streptophyta</taxon>
        <taxon>Embryophyta</taxon>
        <taxon>Tracheophyta</taxon>
        <taxon>Spermatophyta</taxon>
        <taxon>Magnoliopsida</taxon>
        <taxon>Liliopsida</taxon>
        <taxon>Poales</taxon>
        <taxon>Poaceae</taxon>
        <taxon>BOP clade</taxon>
        <taxon>Pooideae</taxon>
        <taxon>Poodae</taxon>
        <taxon>Poeae</taxon>
        <taxon>Poeae Chloroplast Group 1 (Aveneae type)</taxon>
        <taxon>Aveninae</taxon>
        <taxon>Avena</taxon>
    </lineage>
</organism>
<dbReference type="Proteomes" id="UP001732700">
    <property type="component" value="Chromosome 6C"/>
</dbReference>
<reference evidence="1" key="1">
    <citation type="submission" date="2021-05" db="EMBL/GenBank/DDBJ databases">
        <authorList>
            <person name="Scholz U."/>
            <person name="Mascher M."/>
            <person name="Fiebig A."/>
        </authorList>
    </citation>
    <scope>NUCLEOTIDE SEQUENCE [LARGE SCALE GENOMIC DNA]</scope>
</reference>
<accession>A0ACD5Z6N0</accession>
<evidence type="ECO:0000313" key="2">
    <source>
        <dbReference type="Proteomes" id="UP001732700"/>
    </source>
</evidence>
<proteinExistence type="predicted"/>
<evidence type="ECO:0000313" key="1">
    <source>
        <dbReference type="EnsemblPlants" id="AVESA.00010b.r2.6CG1114230.1.CDS.1"/>
    </source>
</evidence>
<protein>
    <submittedName>
        <fullName evidence="1">Uncharacterized protein</fullName>
    </submittedName>
</protein>
<sequence length="557" mass="59661">MDPVVVPIAETNDVAASIDDGGAGLLFPLDVATTIDDDVLHLQVAAAIDSLEVPADSATGPLVTTGSELQDVDTGDNDGDLLSLDLTASGPPLVAIATADNPDLSYDELRARVAISKHDTGAKPTTLRIDLAASSNDGIFPLGLLCDILLRVPATAICRFRCVSTSWRSLLRHPNFIAAHTARNPPRPLIAATVRLDRGTVMGINLLDTSGNVVKKIRSHAAVAGCSVNGTCAYRELACLVGTDRRLRVLDAATGAAAAYPPKPRGALTCTLGRVPSTGEYKVLAMVSRTRRWGHGHYQVGMVLTLGSSGGGWWREIGGPPAIVRRRHSDVAVVRGVAYFSKESCLPRHEQEAHMVVEFNLETEEWLPEIFYGPPASEDDDHAAPGPGDHYDISLAEVNGFLVAAQRHRHGASAVMKLWFMMEKTKTTHTWHPLYTIAMADHGASSRFRFEKPLQVLEDGRIVVWSSTADGSHDGMPQIYDPVTETLTDGAVTPKCYAVGTWTGCLLRLGSSDPRSHKTLQLLGDAAAGSSRRQGGLRAIEYGSKALVVRSTTTSVY</sequence>
<name>A0ACD5Z6N0_AVESA</name>
<dbReference type="EnsemblPlants" id="AVESA.00010b.r2.6CG1114230.1">
    <property type="protein sequence ID" value="AVESA.00010b.r2.6CG1114230.1.CDS.1"/>
    <property type="gene ID" value="AVESA.00010b.r2.6CG1114230"/>
</dbReference>
<reference evidence="1" key="2">
    <citation type="submission" date="2025-09" db="UniProtKB">
        <authorList>
            <consortium name="EnsemblPlants"/>
        </authorList>
    </citation>
    <scope>IDENTIFICATION</scope>
</reference>